<dbReference type="GO" id="GO:0016757">
    <property type="term" value="F:glycosyltransferase activity"/>
    <property type="evidence" value="ECO:0007669"/>
    <property type="project" value="UniProtKB-KW"/>
</dbReference>
<evidence type="ECO:0000256" key="4">
    <source>
        <dbReference type="ARBA" id="ARBA00022679"/>
    </source>
</evidence>
<keyword evidence="3 7" id="KW-0328">Glycosyltransferase</keyword>
<dbReference type="EMBL" id="JAGGLG010000050">
    <property type="protein sequence ID" value="MBP2020131.1"/>
    <property type="molecule type" value="Genomic_DNA"/>
</dbReference>
<dbReference type="Pfam" id="PF04101">
    <property type="entry name" value="Glyco_tran_28_C"/>
    <property type="match status" value="1"/>
</dbReference>
<name>A0ABS4JZ31_9FIRM</name>
<dbReference type="SUPFAM" id="SSF53756">
    <property type="entry name" value="UDP-Glycosyltransferase/glycogen phosphorylase"/>
    <property type="match status" value="1"/>
</dbReference>
<sequence length="389" mass="40929">MPVRVLLLSAEFGSGHQAAANAIADACRSLSAECEAVVVQCQSPLLGLFSRAYLWQIKHVPALYRKLYHLPVGWPLRLLVVLVLGGPVRRIIKAHQPDVIVGTHPFPAGAAVHLLNRPGARRIPVVMALTDFAPHGFWIWKGVARYCCASPEAAAELVRRGADARCVTVTGVPVRASLAEIDTDSIVRRRTGGVPLAAPAEQARNPQPVRAGSDTPRKVLVMGGGLGLGPIADAVGALLTLPHGALQVTVICGRNRALQEQLTRCFGGDPRLTVLGYTDRVIDHMCDADLLVTKPGGITCAEALALGLPMLLLDPLPGHEEENARYLVETGAARIAGGQELAAAAGELLFAHPDRLAPMAEAARLAGQPAAARAIAGQVMHLAGWSTAG</sequence>
<dbReference type="InterPro" id="IPR009695">
    <property type="entry name" value="Diacylglyc_glucosyltr_N"/>
</dbReference>
<dbReference type="InterPro" id="IPR050519">
    <property type="entry name" value="Glycosyltransf_28_UgtP"/>
</dbReference>
<comment type="caution">
    <text evidence="7">The sequence shown here is derived from an EMBL/GenBank/DDBJ whole genome shotgun (WGS) entry which is preliminary data.</text>
</comment>
<dbReference type="RefSeq" id="WP_209468232.1">
    <property type="nucleotide sequence ID" value="NZ_JAGGLG010000050.1"/>
</dbReference>
<evidence type="ECO:0000259" key="5">
    <source>
        <dbReference type="Pfam" id="PF04101"/>
    </source>
</evidence>
<evidence type="ECO:0000256" key="2">
    <source>
        <dbReference type="ARBA" id="ARBA00006962"/>
    </source>
</evidence>
<feature type="domain" description="Diacylglycerol glucosyltransferase N-terminal" evidence="6">
    <location>
        <begin position="16"/>
        <end position="174"/>
    </location>
</feature>
<dbReference type="InterPro" id="IPR007235">
    <property type="entry name" value="Glyco_trans_28_C"/>
</dbReference>
<reference evidence="7 8" key="1">
    <citation type="submission" date="2021-03" db="EMBL/GenBank/DDBJ databases">
        <title>Genomic Encyclopedia of Type Strains, Phase IV (KMG-IV): sequencing the most valuable type-strain genomes for metagenomic binning, comparative biology and taxonomic classification.</title>
        <authorList>
            <person name="Goeker M."/>
        </authorList>
    </citation>
    <scope>NUCLEOTIDE SEQUENCE [LARGE SCALE GENOMIC DNA]</scope>
    <source>
        <strain evidence="7 8">DSM 27138</strain>
    </source>
</reference>
<keyword evidence="8" id="KW-1185">Reference proteome</keyword>
<evidence type="ECO:0000313" key="8">
    <source>
        <dbReference type="Proteomes" id="UP001519289"/>
    </source>
</evidence>
<evidence type="ECO:0000256" key="1">
    <source>
        <dbReference type="ARBA" id="ARBA00004370"/>
    </source>
</evidence>
<protein>
    <submittedName>
        <fullName evidence="7">Processive 1,2-diacylglycerol beta-glucosyltransferase</fullName>
        <ecNumber evidence="7">2.4.1.315</ecNumber>
    </submittedName>
</protein>
<organism evidence="7 8">
    <name type="scientific">Symbiobacterium terraclitae</name>
    <dbReference type="NCBI Taxonomy" id="557451"/>
    <lineage>
        <taxon>Bacteria</taxon>
        <taxon>Bacillati</taxon>
        <taxon>Bacillota</taxon>
        <taxon>Clostridia</taxon>
        <taxon>Eubacteriales</taxon>
        <taxon>Symbiobacteriaceae</taxon>
        <taxon>Symbiobacterium</taxon>
    </lineage>
</organism>
<dbReference type="Gene3D" id="3.40.50.2000">
    <property type="entry name" value="Glycogen Phosphorylase B"/>
    <property type="match status" value="2"/>
</dbReference>
<gene>
    <name evidence="7" type="ORF">J2Z79_003585</name>
</gene>
<accession>A0ABS4JZ31</accession>
<dbReference type="PANTHER" id="PTHR43025">
    <property type="entry name" value="MONOGALACTOSYLDIACYLGLYCEROL SYNTHASE"/>
    <property type="match status" value="1"/>
</dbReference>
<evidence type="ECO:0000313" key="7">
    <source>
        <dbReference type="EMBL" id="MBP2020131.1"/>
    </source>
</evidence>
<proteinExistence type="inferred from homology"/>
<evidence type="ECO:0000256" key="3">
    <source>
        <dbReference type="ARBA" id="ARBA00022676"/>
    </source>
</evidence>
<feature type="domain" description="Glycosyl transferase family 28 C-terminal" evidence="5">
    <location>
        <begin position="219"/>
        <end position="365"/>
    </location>
</feature>
<dbReference type="EC" id="2.4.1.315" evidence="7"/>
<dbReference type="Pfam" id="PF06925">
    <property type="entry name" value="MGDG_synth"/>
    <property type="match status" value="1"/>
</dbReference>
<keyword evidence="4 7" id="KW-0808">Transferase</keyword>
<dbReference type="Proteomes" id="UP001519289">
    <property type="component" value="Unassembled WGS sequence"/>
</dbReference>
<comment type="subcellular location">
    <subcellularLocation>
        <location evidence="1">Membrane</location>
    </subcellularLocation>
</comment>
<evidence type="ECO:0000259" key="6">
    <source>
        <dbReference type="Pfam" id="PF06925"/>
    </source>
</evidence>
<comment type="similarity">
    <text evidence="2">Belongs to the glycosyltransferase 28 family.</text>
</comment>
<dbReference type="PANTHER" id="PTHR43025:SF3">
    <property type="entry name" value="MONOGALACTOSYLDIACYLGLYCEROL SYNTHASE 1, CHLOROPLASTIC"/>
    <property type="match status" value="1"/>
</dbReference>